<reference evidence="1 2" key="1">
    <citation type="submission" date="2022-03" db="EMBL/GenBank/DDBJ databases">
        <title>Genome data of Colletotrichum spp.</title>
        <authorList>
            <person name="Utami Y.D."/>
            <person name="Hiruma K."/>
        </authorList>
    </citation>
    <scope>NUCLEOTIDE SEQUENCE [LARGE SCALE GENOMIC DNA]</scope>
    <source>
        <strain evidence="1 2">MAFF 239500</strain>
    </source>
</reference>
<evidence type="ECO:0000313" key="2">
    <source>
        <dbReference type="Proteomes" id="UP001055115"/>
    </source>
</evidence>
<sequence>MSKVSSSSYACPVLATQEIGEVNLSLTVMNETMALRYGDWTYKPLVIYSYCLESAKRAV</sequence>
<organism evidence="1 2">
    <name type="scientific">Colletotrichum spaethianum</name>
    <dbReference type="NCBI Taxonomy" id="700344"/>
    <lineage>
        <taxon>Eukaryota</taxon>
        <taxon>Fungi</taxon>
        <taxon>Dikarya</taxon>
        <taxon>Ascomycota</taxon>
        <taxon>Pezizomycotina</taxon>
        <taxon>Sordariomycetes</taxon>
        <taxon>Hypocreomycetidae</taxon>
        <taxon>Glomerellales</taxon>
        <taxon>Glomerellaceae</taxon>
        <taxon>Colletotrichum</taxon>
        <taxon>Colletotrichum spaethianum species complex</taxon>
    </lineage>
</organism>
<dbReference type="Proteomes" id="UP001055115">
    <property type="component" value="Unassembled WGS sequence"/>
</dbReference>
<keyword evidence="2" id="KW-1185">Reference proteome</keyword>
<gene>
    <name evidence="1" type="ORF">ColSpa_09923</name>
</gene>
<dbReference type="RefSeq" id="XP_049132092.1">
    <property type="nucleotide sequence ID" value="XM_049276135.1"/>
</dbReference>
<comment type="caution">
    <text evidence="1">The sequence shown here is derived from an EMBL/GenBank/DDBJ whole genome shotgun (WGS) entry which is preliminary data.</text>
</comment>
<protein>
    <submittedName>
        <fullName evidence="1">Uncharacterized protein</fullName>
    </submittedName>
</protein>
<dbReference type="AlphaFoldDB" id="A0AA37UQZ4"/>
<dbReference type="GeneID" id="73330725"/>
<proteinExistence type="predicted"/>
<name>A0AA37UQZ4_9PEZI</name>
<dbReference type="EMBL" id="BQXU01000031">
    <property type="protein sequence ID" value="GKT49742.1"/>
    <property type="molecule type" value="Genomic_DNA"/>
</dbReference>
<evidence type="ECO:0000313" key="1">
    <source>
        <dbReference type="EMBL" id="GKT49742.1"/>
    </source>
</evidence>
<accession>A0AA37UQZ4</accession>